<dbReference type="Proteomes" id="UP001437460">
    <property type="component" value="Unassembled WGS sequence"/>
</dbReference>
<dbReference type="PRINTS" id="PR00778">
    <property type="entry name" value="HTHARSR"/>
</dbReference>
<keyword evidence="2" id="KW-0238">DNA-binding</keyword>
<dbReference type="InterPro" id="IPR011991">
    <property type="entry name" value="ArsR-like_HTH"/>
</dbReference>
<dbReference type="PANTHER" id="PTHR43132">
    <property type="entry name" value="ARSENICAL RESISTANCE OPERON REPRESSOR ARSR-RELATED"/>
    <property type="match status" value="1"/>
</dbReference>
<dbReference type="Gene3D" id="1.10.10.10">
    <property type="entry name" value="Winged helix-like DNA-binding domain superfamily/Winged helix DNA-binding domain"/>
    <property type="match status" value="1"/>
</dbReference>
<dbReference type="EMBL" id="JBBMFJ010000002">
    <property type="protein sequence ID" value="MEQ2561901.1"/>
    <property type="molecule type" value="Genomic_DNA"/>
</dbReference>
<dbReference type="InterPro" id="IPR001845">
    <property type="entry name" value="HTH_ArsR_DNA-bd_dom"/>
</dbReference>
<accession>A0ABV1HIF3</accession>
<dbReference type="NCBIfam" id="NF033788">
    <property type="entry name" value="HTH_metalloreg"/>
    <property type="match status" value="1"/>
</dbReference>
<sequence length="124" mass="14433">MCKTEADTYQCDCNIIHEKVVETVRQVMPEEEKFMDLADTFKIFSDSTRIKILYALMQAEMCVCDISALIGMTKSSVSHQLRILKQSNLVKYRKDGRIVYYSIADEHVRSIFNEGMMHILEQEI</sequence>
<keyword evidence="1" id="KW-0805">Transcription regulation</keyword>
<evidence type="ECO:0000313" key="7">
    <source>
        <dbReference type="Proteomes" id="UP001437460"/>
    </source>
</evidence>
<keyword evidence="7" id="KW-1185">Reference proteome</keyword>
<proteinExistence type="predicted"/>
<evidence type="ECO:0000256" key="4">
    <source>
        <dbReference type="ARBA" id="ARBA00043263"/>
    </source>
</evidence>
<evidence type="ECO:0000259" key="5">
    <source>
        <dbReference type="PROSITE" id="PS50987"/>
    </source>
</evidence>
<feature type="domain" description="HTH arsR-type" evidence="5">
    <location>
        <begin position="29"/>
        <end position="123"/>
    </location>
</feature>
<protein>
    <submittedName>
        <fullName evidence="6">Metalloregulator ArsR/SmtB family transcription factor</fullName>
    </submittedName>
</protein>
<dbReference type="SMART" id="SM00418">
    <property type="entry name" value="HTH_ARSR"/>
    <property type="match status" value="1"/>
</dbReference>
<dbReference type="PANTHER" id="PTHR43132:SF6">
    <property type="entry name" value="HTH-TYPE TRANSCRIPTIONAL REPRESSOR CZRA"/>
    <property type="match status" value="1"/>
</dbReference>
<evidence type="ECO:0000313" key="6">
    <source>
        <dbReference type="EMBL" id="MEQ2561901.1"/>
    </source>
</evidence>
<dbReference type="SUPFAM" id="SSF46785">
    <property type="entry name" value="Winged helix' DNA-binding domain"/>
    <property type="match status" value="1"/>
</dbReference>
<dbReference type="InterPro" id="IPR051011">
    <property type="entry name" value="Metal_resp_trans_reg"/>
</dbReference>
<reference evidence="6 7" key="1">
    <citation type="submission" date="2024-03" db="EMBL/GenBank/DDBJ databases">
        <title>Human intestinal bacterial collection.</title>
        <authorList>
            <person name="Pauvert C."/>
            <person name="Hitch T.C.A."/>
            <person name="Clavel T."/>
        </authorList>
    </citation>
    <scope>NUCLEOTIDE SEQUENCE [LARGE SCALE GENOMIC DNA]</scope>
    <source>
        <strain evidence="6 7">CLA-AP-H27</strain>
    </source>
</reference>
<dbReference type="InterPro" id="IPR036388">
    <property type="entry name" value="WH-like_DNA-bd_sf"/>
</dbReference>
<dbReference type="InterPro" id="IPR018334">
    <property type="entry name" value="ArsR_HTH"/>
</dbReference>
<gene>
    <name evidence="6" type="ORF">WMO41_01670</name>
</gene>
<dbReference type="InterPro" id="IPR036390">
    <property type="entry name" value="WH_DNA-bd_sf"/>
</dbReference>
<keyword evidence="4" id="KW-0105">Cadmium resistance</keyword>
<name>A0ABV1HIF3_9FIRM</name>
<dbReference type="RefSeq" id="WP_349228333.1">
    <property type="nucleotide sequence ID" value="NZ_JBBMFJ010000002.1"/>
</dbReference>
<keyword evidence="3" id="KW-0804">Transcription</keyword>
<organism evidence="6 7">
    <name type="scientific">Ventrimonas faecis</name>
    <dbReference type="NCBI Taxonomy" id="3133170"/>
    <lineage>
        <taxon>Bacteria</taxon>
        <taxon>Bacillati</taxon>
        <taxon>Bacillota</taxon>
        <taxon>Clostridia</taxon>
        <taxon>Lachnospirales</taxon>
        <taxon>Lachnospiraceae</taxon>
        <taxon>Ventrimonas</taxon>
    </lineage>
</organism>
<dbReference type="Pfam" id="PF01022">
    <property type="entry name" value="HTH_5"/>
    <property type="match status" value="1"/>
</dbReference>
<dbReference type="PROSITE" id="PS00846">
    <property type="entry name" value="HTH_ARSR_1"/>
    <property type="match status" value="1"/>
</dbReference>
<evidence type="ECO:0000256" key="3">
    <source>
        <dbReference type="ARBA" id="ARBA00023163"/>
    </source>
</evidence>
<evidence type="ECO:0000256" key="1">
    <source>
        <dbReference type="ARBA" id="ARBA00023015"/>
    </source>
</evidence>
<dbReference type="PROSITE" id="PS50987">
    <property type="entry name" value="HTH_ARSR_2"/>
    <property type="match status" value="1"/>
</dbReference>
<dbReference type="CDD" id="cd00090">
    <property type="entry name" value="HTH_ARSR"/>
    <property type="match status" value="1"/>
</dbReference>
<evidence type="ECO:0000256" key="2">
    <source>
        <dbReference type="ARBA" id="ARBA00023125"/>
    </source>
</evidence>
<comment type="caution">
    <text evidence="6">The sequence shown here is derived from an EMBL/GenBank/DDBJ whole genome shotgun (WGS) entry which is preliminary data.</text>
</comment>